<keyword evidence="2" id="KW-1133">Transmembrane helix</keyword>
<keyword evidence="3" id="KW-0732">Signal</keyword>
<feature type="chain" id="PRO_5002238216" description="Extracellular membrane protein CFEM domain-containing protein" evidence="3">
    <location>
        <begin position="33"/>
        <end position="283"/>
    </location>
</feature>
<name>A0A0D2AA67_9PEZI</name>
<feature type="transmembrane region" description="Helical" evidence="2">
    <location>
        <begin position="258"/>
        <end position="282"/>
    </location>
</feature>
<evidence type="ECO:0000256" key="2">
    <source>
        <dbReference type="SAM" id="Phobius"/>
    </source>
</evidence>
<evidence type="ECO:0008006" key="6">
    <source>
        <dbReference type="Google" id="ProtNLM"/>
    </source>
</evidence>
<evidence type="ECO:0000313" key="4">
    <source>
        <dbReference type="EMBL" id="KIW03460.1"/>
    </source>
</evidence>
<evidence type="ECO:0000256" key="1">
    <source>
        <dbReference type="SAM" id="MobiDB-lite"/>
    </source>
</evidence>
<accession>A0A0D2AA67</accession>
<evidence type="ECO:0000313" key="5">
    <source>
        <dbReference type="Proteomes" id="UP000053259"/>
    </source>
</evidence>
<keyword evidence="2" id="KW-0472">Membrane</keyword>
<dbReference type="AlphaFoldDB" id="A0A0D2AA67"/>
<dbReference type="OrthoDB" id="5427833at2759"/>
<dbReference type="VEuPathDB" id="FungiDB:PV09_05229"/>
<organism evidence="4 5">
    <name type="scientific">Verruconis gallopava</name>
    <dbReference type="NCBI Taxonomy" id="253628"/>
    <lineage>
        <taxon>Eukaryota</taxon>
        <taxon>Fungi</taxon>
        <taxon>Dikarya</taxon>
        <taxon>Ascomycota</taxon>
        <taxon>Pezizomycotina</taxon>
        <taxon>Dothideomycetes</taxon>
        <taxon>Pleosporomycetidae</taxon>
        <taxon>Venturiales</taxon>
        <taxon>Sympoventuriaceae</taxon>
        <taxon>Verruconis</taxon>
    </lineage>
</organism>
<evidence type="ECO:0000256" key="3">
    <source>
        <dbReference type="SAM" id="SignalP"/>
    </source>
</evidence>
<feature type="signal peptide" evidence="3">
    <location>
        <begin position="1"/>
        <end position="32"/>
    </location>
</feature>
<gene>
    <name evidence="4" type="ORF">PV09_05229</name>
</gene>
<sequence>MGGERRRKRSSAKPRRLRIINLLLSWPTLVNAVALSDFTPKITNLSPSCQTAYTTTIPGCKVSDFTNAAHTCSSACLNGLVQINALVNQNCQNDDVSETSIIGLFLLGQAIQLLCNVDVVTKTTGLTQGGSATPASNTIPPNTFITYSSTMTMSVPPSTASPAASIISSTAQISSLVSQTLSATTQSRPMPSASDGMIGNTPTAPLSTSSSISSSTKTGSTTTSTTSINYAAEESQRSGNVDSGGGSPFDNIDNSEAIGLRALISTFGTVAIAFSIGALLSVS</sequence>
<feature type="compositionally biased region" description="Low complexity" evidence="1">
    <location>
        <begin position="207"/>
        <end position="227"/>
    </location>
</feature>
<dbReference type="InParanoid" id="A0A0D2AA67"/>
<dbReference type="Proteomes" id="UP000053259">
    <property type="component" value="Unassembled WGS sequence"/>
</dbReference>
<reference evidence="4 5" key="1">
    <citation type="submission" date="2015-01" db="EMBL/GenBank/DDBJ databases">
        <title>The Genome Sequence of Ochroconis gallopava CBS43764.</title>
        <authorList>
            <consortium name="The Broad Institute Genomics Platform"/>
            <person name="Cuomo C."/>
            <person name="de Hoog S."/>
            <person name="Gorbushina A."/>
            <person name="Stielow B."/>
            <person name="Teixiera M."/>
            <person name="Abouelleil A."/>
            <person name="Chapman S.B."/>
            <person name="Priest M."/>
            <person name="Young S.K."/>
            <person name="Wortman J."/>
            <person name="Nusbaum C."/>
            <person name="Birren B."/>
        </authorList>
    </citation>
    <scope>NUCLEOTIDE SEQUENCE [LARGE SCALE GENOMIC DNA]</scope>
    <source>
        <strain evidence="4 5">CBS 43764</strain>
    </source>
</reference>
<keyword evidence="5" id="KW-1185">Reference proteome</keyword>
<dbReference type="GeneID" id="27313202"/>
<feature type="compositionally biased region" description="Polar residues" evidence="1">
    <location>
        <begin position="180"/>
        <end position="189"/>
    </location>
</feature>
<protein>
    <recommendedName>
        <fullName evidence="6">Extracellular membrane protein CFEM domain-containing protein</fullName>
    </recommendedName>
</protein>
<feature type="region of interest" description="Disordered" evidence="1">
    <location>
        <begin position="180"/>
        <end position="248"/>
    </location>
</feature>
<dbReference type="EMBL" id="KN847544">
    <property type="protein sequence ID" value="KIW03460.1"/>
    <property type="molecule type" value="Genomic_DNA"/>
</dbReference>
<keyword evidence="2" id="KW-0812">Transmembrane</keyword>
<proteinExistence type="predicted"/>
<dbReference type="RefSeq" id="XP_016213329.1">
    <property type="nucleotide sequence ID" value="XM_016358710.1"/>
</dbReference>
<dbReference type="HOGENOM" id="CLU_064772_0_0_1"/>